<dbReference type="RefSeq" id="XP_014257733.1">
    <property type="nucleotide sequence ID" value="XM_014402247.2"/>
</dbReference>
<keyword evidence="1" id="KW-0732">Signal</keyword>
<dbReference type="Pfam" id="PF06585">
    <property type="entry name" value="JHBP"/>
    <property type="match status" value="1"/>
</dbReference>
<dbReference type="InterPro" id="IPR010562">
    <property type="entry name" value="Haemolymph_juvenile_hormone-bd"/>
</dbReference>
<dbReference type="Pfam" id="PF16984">
    <property type="entry name" value="Grp7_allergen"/>
    <property type="match status" value="1"/>
</dbReference>
<protein>
    <recommendedName>
        <fullName evidence="4">Hemolymph juvenile hormone binding protein</fullName>
    </recommendedName>
</protein>
<dbReference type="InterPro" id="IPR038606">
    <property type="entry name" value="To_sf"/>
</dbReference>
<dbReference type="EnsemblMetazoa" id="XM_014402247.2">
    <property type="protein sequence ID" value="XP_014257733.1"/>
    <property type="gene ID" value="LOC106671354"/>
</dbReference>
<feature type="signal peptide" evidence="1">
    <location>
        <begin position="1"/>
        <end position="18"/>
    </location>
</feature>
<dbReference type="AlphaFoldDB" id="A0A8I6S662"/>
<sequence length="422" mass="47584">MLLTISFILLCPIWGTFAAEDEFLPAEDQRLSARIREVIVHYRKRGTVVLPASDIPDPLPVPSMSKYVGTTPILFTNLMVNGLKNVTIDHINTNIDKMQIYVAVYVNRLVITGNYSANYWFTRVGGEFNATLLEVDASSTAEFAFRDTGEVYTTDSNLDVSFTEAIVDFNSPGLVGTLLKRIMSSSASILLEGVKPFILQQINEKVLSDINNRTKPFRESLSLNRSSTLVEQAILEGRRYVKTKGFNPYHVRDYKLKYNPFTIDISNFVLEGLSDFHKIGNVTLFMEKGTIHLGIRLATLDLKGRCRWKINFHKNLSKTGTTNFTVDHFQVRAFVRQSIDVSEHPVLQNLDLNVGKVRVDMEGTGVDMIISLFVRTLPDIIRHIIVDAIEVPVQVKIQQLLNKIDMDEAVETGLEQLDNIGL</sequence>
<dbReference type="KEGG" id="clec:106671354"/>
<dbReference type="Proteomes" id="UP000494040">
    <property type="component" value="Unassembled WGS sequence"/>
</dbReference>
<dbReference type="OrthoDB" id="6412801at2759"/>
<evidence type="ECO:0000313" key="3">
    <source>
        <dbReference type="Proteomes" id="UP000494040"/>
    </source>
</evidence>
<dbReference type="PANTHER" id="PTHR11008:SF13">
    <property type="entry name" value="FI04421P"/>
    <property type="match status" value="1"/>
</dbReference>
<feature type="chain" id="PRO_5035274964" description="Hemolymph juvenile hormone binding protein" evidence="1">
    <location>
        <begin position="19"/>
        <end position="422"/>
    </location>
</feature>
<evidence type="ECO:0000256" key="1">
    <source>
        <dbReference type="SAM" id="SignalP"/>
    </source>
</evidence>
<dbReference type="PANTHER" id="PTHR11008">
    <property type="entry name" value="PROTEIN TAKEOUT-LIKE PROTEIN"/>
    <property type="match status" value="1"/>
</dbReference>
<organism evidence="2 3">
    <name type="scientific">Cimex lectularius</name>
    <name type="common">Bed bug</name>
    <name type="synonym">Acanthia lectularia</name>
    <dbReference type="NCBI Taxonomy" id="79782"/>
    <lineage>
        <taxon>Eukaryota</taxon>
        <taxon>Metazoa</taxon>
        <taxon>Ecdysozoa</taxon>
        <taxon>Arthropoda</taxon>
        <taxon>Hexapoda</taxon>
        <taxon>Insecta</taxon>
        <taxon>Pterygota</taxon>
        <taxon>Neoptera</taxon>
        <taxon>Paraneoptera</taxon>
        <taxon>Hemiptera</taxon>
        <taxon>Heteroptera</taxon>
        <taxon>Panheteroptera</taxon>
        <taxon>Cimicomorpha</taxon>
        <taxon>Cimicidae</taxon>
        <taxon>Cimex</taxon>
    </lineage>
</organism>
<dbReference type="Gene3D" id="3.15.10.30">
    <property type="entry name" value="Haemolymph juvenile hormone binding protein"/>
    <property type="match status" value="1"/>
</dbReference>
<dbReference type="GeneID" id="106671354"/>
<dbReference type="SUPFAM" id="SSF55394">
    <property type="entry name" value="Bactericidal permeability-increasing protein, BPI"/>
    <property type="match status" value="2"/>
</dbReference>
<dbReference type="Gene3D" id="3.15.10.10">
    <property type="entry name" value="Bactericidal permeability-increasing protein, domain 1"/>
    <property type="match status" value="1"/>
</dbReference>
<evidence type="ECO:0000313" key="2">
    <source>
        <dbReference type="EnsemblMetazoa" id="XP_014257733.1"/>
    </source>
</evidence>
<proteinExistence type="predicted"/>
<dbReference type="GO" id="GO:0008289">
    <property type="term" value="F:lipid binding"/>
    <property type="evidence" value="ECO:0007669"/>
    <property type="project" value="InterPro"/>
</dbReference>
<accession>A0A8I6S662</accession>
<keyword evidence="3" id="KW-1185">Reference proteome</keyword>
<dbReference type="InterPro" id="IPR017943">
    <property type="entry name" value="Bactericidal_perm-incr_a/b_dom"/>
</dbReference>
<dbReference type="OMA" id="WILANVF"/>
<reference evidence="2" key="1">
    <citation type="submission" date="2022-01" db="UniProtKB">
        <authorList>
            <consortium name="EnsemblMetazoa"/>
        </authorList>
    </citation>
    <scope>IDENTIFICATION</scope>
</reference>
<evidence type="ECO:0008006" key="4">
    <source>
        <dbReference type="Google" id="ProtNLM"/>
    </source>
</evidence>
<dbReference type="InterPro" id="IPR020234">
    <property type="entry name" value="Mite_allergen_group-7"/>
</dbReference>
<name>A0A8I6S662_CIMLE</name>